<dbReference type="Proteomes" id="UP000281406">
    <property type="component" value="Unassembled WGS sequence"/>
</dbReference>
<keyword evidence="2" id="KW-1185">Reference proteome</keyword>
<proteinExistence type="predicted"/>
<comment type="caution">
    <text evidence="1">The sequence shown here is derived from an EMBL/GenBank/DDBJ whole genome shotgun (WGS) entry which is preliminary data.</text>
</comment>
<dbReference type="AlphaFoldDB" id="A0A3N0XQZ0"/>
<sequence length="87" mass="9078">MGNRGCQQGSPSKQAVKVVELLGSLEPPCCCGPNETFELMEPDLTLEVRHDTSMFPVPPTGSAAWASAHSVSAFQNVAGDTGTSRAS</sequence>
<evidence type="ECO:0000313" key="1">
    <source>
        <dbReference type="EMBL" id="ROI81879.1"/>
    </source>
</evidence>
<accession>A0A3N0XQZ0</accession>
<reference evidence="1 2" key="1">
    <citation type="submission" date="2018-10" db="EMBL/GenBank/DDBJ databases">
        <title>Genome assembly for a Yunnan-Guizhou Plateau 3E fish, Anabarilius grahami (Regan), and its evolutionary and genetic applications.</title>
        <authorList>
            <person name="Jiang W."/>
        </authorList>
    </citation>
    <scope>NUCLEOTIDE SEQUENCE [LARGE SCALE GENOMIC DNA]</scope>
    <source>
        <strain evidence="1">AG-KIZ</strain>
        <tissue evidence="1">Muscle</tissue>
    </source>
</reference>
<protein>
    <submittedName>
        <fullName evidence="1">Uncharacterized protein</fullName>
    </submittedName>
</protein>
<dbReference type="EMBL" id="RJVU01067793">
    <property type="protein sequence ID" value="ROI81879.1"/>
    <property type="molecule type" value="Genomic_DNA"/>
</dbReference>
<gene>
    <name evidence="1" type="ORF">DPX16_22114</name>
</gene>
<evidence type="ECO:0000313" key="2">
    <source>
        <dbReference type="Proteomes" id="UP000281406"/>
    </source>
</evidence>
<name>A0A3N0XQZ0_ANAGA</name>
<organism evidence="1 2">
    <name type="scientific">Anabarilius grahami</name>
    <name type="common">Kanglang fish</name>
    <name type="synonym">Barilius grahami</name>
    <dbReference type="NCBI Taxonomy" id="495550"/>
    <lineage>
        <taxon>Eukaryota</taxon>
        <taxon>Metazoa</taxon>
        <taxon>Chordata</taxon>
        <taxon>Craniata</taxon>
        <taxon>Vertebrata</taxon>
        <taxon>Euteleostomi</taxon>
        <taxon>Actinopterygii</taxon>
        <taxon>Neopterygii</taxon>
        <taxon>Teleostei</taxon>
        <taxon>Ostariophysi</taxon>
        <taxon>Cypriniformes</taxon>
        <taxon>Xenocyprididae</taxon>
        <taxon>Xenocypridinae</taxon>
        <taxon>Xenocypridinae incertae sedis</taxon>
        <taxon>Anabarilius</taxon>
    </lineage>
</organism>